<dbReference type="InterPro" id="IPR019959">
    <property type="entry name" value="T1SS-143_rpt-cont_dom"/>
</dbReference>
<evidence type="ECO:0000313" key="3">
    <source>
        <dbReference type="Proteomes" id="UP000235406"/>
    </source>
</evidence>
<dbReference type="NCBIfam" id="TIGR03660">
    <property type="entry name" value="T1SS_rpt_143"/>
    <property type="match status" value="1"/>
</dbReference>
<accession>A0A2N7K143</accession>
<sequence length="3056" mass="321860">MDPILYIEVGGVVWQVLADGTWLQVPASQPKVEGVQVVSIEPQNLDQTQPLTEPQIAAVEQQLEEVVTQLVNNIESAPQQQNSANDQPSSSASFIAYVRSTLDETLADAGFDTRPTEYEEEDTTSNDGELDVLLPSAILTVDILDGGDGYENQFEVPSVTITGTAVDVRDGRTVVLTITDINGNTVTTTAITNDETYVVNGVDLSSLAEGDLQVGAIIADDFGNSITANDSTIKDTLATIDVDFDGFGDEFYNQFEVASGALVGTVENVEDGQVITIVITDSQGVTQEYTTTVSGGAWTLVSQDYSNFTEGELTVVASTIDIAGNPTTATDTIVKDTLASITASVDDGGDGVLNSFEIQSAKFFGTVQNVEDGQTVNIRISDSTTNVIMLTATVVNGAWSVEGVDLTSFADGSITIEADTVDVAGNPATAVNSAGVIVIDTVSPVIDIDTLDGFSILAFRSGQLTTMQGATNVAEGLPVYIEVSDGTQTLVFEGVVDSAGNWVVENIDISTLDSSAEWTIDAKVFNTVGNEAIDDMPTIILPESVVFSENIIGIFGDETQTSDIRIDFADFSFSADQTLAESLTSQGLSITIAVSGDKQSLTGTRSDGQIVFDAAISGSNVNINFYKAIDQEAGLDSIQTALVIEGLQTDADNTTELVIGHLPIVIKDSEPLIFDESYDVIEGEVTSGNVLNNDIDLDTQLTIKSVEVDGTTQTISGSAPVSFTLDEGVLTVFANGHWTFVANRNLDHTVAQNITFNYVAGDSSTDFGNGTAVIDIFDGDAGQILDGNATTTETDVADGVQTVIGQFTVLGESDNPDPDSLVFNSGTLNQLDALNLTTSEILFPLSYTLSADGKVITAQVGGETIFTLTLAGSSSGDDVLANVTLVLNKPLNHELFKDSFTLPMIIEGSDLDGTPLGEGRFEWIVKDGADPELVSVSDAAVNESNLTSGITSSTGVFSVNLGSDYEGALYFSAADQPLLFSGGVQIVYTVSPGGELLTGYVGSVSAENIAFTLSFPPTDNQVDSDVTYTFALNKGLDQSSSTDQIPFVVTARDDDNDETQLTLNVSVTDGGEPTIGSGTVELSEIPVADSTPSGVGSTASVTLAVTAGNDPLVFLGLDVTTGQAVFDSDSVAVTSNGEALTWRDNGNGTFDAVLSNGDAVFKIKLPDDFSLEANGSTNVDVVIELYQSIDHGSGSKDTELTIPASIVTIDSDGSRDTQESDIKIYDGKDPEISVIGSISVDEDGLLGDGQPSGSEVSSPSLGIIEGSDDVVSVTINTSAFDALGYSSAGKDISLQDVDSDGWYYGQDSDGNNVFRIRFNTDGTTEFDLYAPLDHANADGENNLALNFELTVNDADGDSSDPAIYVVNVKDAIPVARSGSIEMVEGDNLNGQFLTEEFAGADGATIVSFDYRGTTYTFVDADTPITIDLINVYDSNSIYGQFTLSPDGSYQLTTNPNVTTNPADPKIVDDIDYLVRDADGDEVVSNAELILDDNEGFIRYEDSETTEDNDAIIVVSVSTGDVDQSETVTAIEFSEASLQGGSLYLNGVLLQVVDGKVTLSGNQLTAIDSQFTGPNGQLTYRPALHESNTTSTVILAINAIISTDTVPKELTADIAVSVLPVADAPDWSDSVFTYQSVEDDADPIKLDITAQLVDQDTSEELSYTISGIPDGLNITLNGNAVKEGKEYTQTQIDKMEIRADENLAGRFEFEITAIATEAGNTFADPDDKTADIVNTVVVEISPDADTPHVSVKDYKGLEDEKIVLNEVIDGVLADTDGSESLSYIIEVQEGWSILGDGTALIGTNTYFVPASAIANGVAYIQPKEDISSFTEDLYINVTAVATESTVDSLIPINGQASSDTKTINIFLKGVVDEPIVVDGGNAHWDYDSDTKVISNQSVLNEDGLIRLDFVVQTSDDDVSEEINILLTNIPDGTLLVDSLGEPVSLTIAYIDDVTGPVFQVSNAQLNDLYLKPITDFSGELELTVIAISTEPDGDSGEFPMTLKVELAPIVDQEDGQTVSTQGIEDSQIGLNLEPSVNQDIDGSESLTGYVIDSLPADLTLYFDGSVIAVPASGLDLESLLDSTTPTLSELLSSGRLSVTATEDLSGTFSIPITYEVTDTSPTGAADVKDISGSISVTVDARVESDTRLESSGQLYISEDGSPVNVSDAVTFVDADMDGSEYLDYILIDVPDGYSLIIDHPNGAAQDVSGNWIISANGLTSDSIQELAQEILSGMTISSPSDTPVLDIVVRARVIDGEDSKYIDTSFQIQITGHDGGGGTCDPVGPPSPIQPGGDIKTNEGEDIDLTGLLNTDVASDSDNTISFYIPADSLPEGVEISGDGVIAEYDAAGEVVGYSITADGLSKLTLTGLDEDFAGCIDFTIETIETSPCNGETVTTAQTISIQVLPVVDDITVATDSTTIQEDIATDLNLELVLGDSVEDGQLITGEGNSATGKETVNSLTITVSNGVTLSESPADTGLLVDNGNGTWTVTDPSRLSDVLVTPPEHYSGEITLTVTANITDEADCVTETDTQDKTTVVTITVEPVADAANLVTEDIVGDEDNYISLSSLSAELIDQDGSENMSLALKGVPEGAVVAIKVGDSYELVPNNGVDGGTFDGNPTYEWQLDPSQLANLVILPPRDFSGDMNLVLEAITQEIGTTEIRYTESEFTVGVNPIGDKVEFFDLPEQLTGSEDDGIVIPLDANSFETNSDEFLSITVTVNSTSDPSGLVGLDRIRIGSETSSFTSVGGIIQATILVKASSVDELEFFAGDAFGNLDITITGRTVDQNTVLGELVVDTGDPSSQDMTLIITPEPDAPLLSVEYYSIVAEASGTIPLGLDLSLVNPADSEVGFITIYDIPAGLTFSHGSMVSGQYVVDLADVPNLAITGGYNSGDQFDLTIEPSAEIGNNQAVGLPQTLSVEFVAEGDSTITATDDNDLLIGGTGSDNFVFASSGLGSAEAPSYDVIQDFDTTKDTDIIDLKGILDTVASTLNPDNFLDLNESDEGVTISIKPNGDEDVQQNILLADVTFDDLYQGDSSGITEAQILQKMIDDNNLTL</sequence>
<dbReference type="OrthoDB" id="5649378at2"/>
<dbReference type="RefSeq" id="WP_102436494.1">
    <property type="nucleotide sequence ID" value="NZ_CAWNVI010000143.1"/>
</dbReference>
<evidence type="ECO:0000313" key="2">
    <source>
        <dbReference type="EMBL" id="PMM66886.1"/>
    </source>
</evidence>
<evidence type="ECO:0000256" key="1">
    <source>
        <dbReference type="SAM" id="MobiDB-lite"/>
    </source>
</evidence>
<comment type="caution">
    <text evidence="2">The sequence shown here is derived from an EMBL/GenBank/DDBJ whole genome shotgun (WGS) entry which is preliminary data.</text>
</comment>
<dbReference type="Gene3D" id="2.60.40.10">
    <property type="entry name" value="Immunoglobulins"/>
    <property type="match status" value="3"/>
</dbReference>
<dbReference type="InterPro" id="IPR013783">
    <property type="entry name" value="Ig-like_fold"/>
</dbReference>
<dbReference type="Proteomes" id="UP000235406">
    <property type="component" value="Unassembled WGS sequence"/>
</dbReference>
<feature type="compositionally biased region" description="Acidic residues" evidence="1">
    <location>
        <begin position="118"/>
        <end position="128"/>
    </location>
</feature>
<organism evidence="2 3">
    <name type="scientific">Vibrio lentus</name>
    <dbReference type="NCBI Taxonomy" id="136468"/>
    <lineage>
        <taxon>Bacteria</taxon>
        <taxon>Pseudomonadati</taxon>
        <taxon>Pseudomonadota</taxon>
        <taxon>Gammaproteobacteria</taxon>
        <taxon>Vibrionales</taxon>
        <taxon>Vibrionaceae</taxon>
        <taxon>Vibrio</taxon>
    </lineage>
</organism>
<reference evidence="3" key="1">
    <citation type="submission" date="2016-07" db="EMBL/GenBank/DDBJ databases">
        <title>Nontailed viruses are major unrecognized killers of bacteria in the ocean.</title>
        <authorList>
            <person name="Kauffman K."/>
            <person name="Hussain F."/>
            <person name="Yang J."/>
            <person name="Arevalo P."/>
            <person name="Brown J."/>
            <person name="Cutler M."/>
            <person name="Kelly L."/>
            <person name="Polz M.F."/>
        </authorList>
    </citation>
    <scope>NUCLEOTIDE SEQUENCE [LARGE SCALE GENOMIC DNA]</scope>
    <source>
        <strain evidence="3">10N.261.46.F8</strain>
    </source>
</reference>
<feature type="region of interest" description="Disordered" evidence="1">
    <location>
        <begin position="108"/>
        <end position="128"/>
    </location>
</feature>
<proteinExistence type="predicted"/>
<dbReference type="InterPro" id="IPR011049">
    <property type="entry name" value="Serralysin-like_metalloprot_C"/>
</dbReference>
<dbReference type="SUPFAM" id="SSF51120">
    <property type="entry name" value="beta-Roll"/>
    <property type="match status" value="1"/>
</dbReference>
<dbReference type="NCBIfam" id="TIGR03661">
    <property type="entry name" value="T1SS_VCA0849"/>
    <property type="match status" value="1"/>
</dbReference>
<gene>
    <name evidence="2" type="ORF">BCT49_10895</name>
</gene>
<protein>
    <submittedName>
        <fullName evidence="2">RTX toxin</fullName>
    </submittedName>
</protein>
<dbReference type="EMBL" id="MCZK01000143">
    <property type="protein sequence ID" value="PMM66886.1"/>
    <property type="molecule type" value="Genomic_DNA"/>
</dbReference>
<name>A0A2N7K143_9VIBR</name>
<dbReference type="InterPro" id="IPR019960">
    <property type="entry name" value="T1SS_VCA0849"/>
</dbReference>